<sequence length="436" mass="49956">MKKTFLHKTIYGAGESVSVTGITVIGLYFLYFLTDVVGLTPALAGSIFMIGRAWDAISDPIVGYVSDQTKTKWGRRRPYFMAASFPLLVLFLFLWYPVGFTTQWSLFLYYSLIYVLFMTSLTLFHVPYISLITEYSTDYDERTSINNYRIFFQLFVGLMAATIPKLIADQYGYQQMGLYVGFFIAIVAIFIFTFTRENRIIQKKRQKTIFKELKSVFQNRPMRYLLWIYVGSYAAANIIESFVIYYMKYYLNREIDMPILFVVVIGTGILTLPLWAVISKQIGKRHTLLIGLFLWIFGQVGWLVISPSSAPFVVYVIGVIVGAGYGVAHVLPWAMLPDVVDVDEWETGEKREGIYAGIMTFFMKMANSIAIFFIGIILELSGYIANTTQSETTLRTIKWTMAIAPGMFIIVAIIATFLYPFTKEKHMEIRSQLEQN</sequence>
<keyword evidence="1" id="KW-0472">Membrane</keyword>
<dbReference type="CDD" id="cd17332">
    <property type="entry name" value="MFS_MelB_like"/>
    <property type="match status" value="1"/>
</dbReference>
<evidence type="ECO:0000313" key="3">
    <source>
        <dbReference type="Proteomes" id="UP001164726"/>
    </source>
</evidence>
<dbReference type="AlphaFoldDB" id="A0A9E8LZW7"/>
<dbReference type="Gene3D" id="1.20.1250.20">
    <property type="entry name" value="MFS general substrate transporter like domains"/>
    <property type="match status" value="2"/>
</dbReference>
<dbReference type="PANTHER" id="PTHR11328:SF24">
    <property type="entry name" value="MAJOR FACILITATOR SUPERFAMILY (MFS) PROFILE DOMAIN-CONTAINING PROTEIN"/>
    <property type="match status" value="1"/>
</dbReference>
<feature type="transmembrane region" description="Helical" evidence="1">
    <location>
        <begin position="78"/>
        <end position="96"/>
    </location>
</feature>
<evidence type="ECO:0000256" key="1">
    <source>
        <dbReference type="SAM" id="Phobius"/>
    </source>
</evidence>
<accession>A0A9E8LZW7</accession>
<protein>
    <submittedName>
        <fullName evidence="2">Glycoside-pentoside-hexuronide (GPH):cation symporter</fullName>
    </submittedName>
</protein>
<gene>
    <name evidence="2" type="ORF">OE105_01740</name>
</gene>
<evidence type="ECO:0000313" key="2">
    <source>
        <dbReference type="EMBL" id="WAA12893.1"/>
    </source>
</evidence>
<feature type="transmembrane region" description="Helical" evidence="1">
    <location>
        <begin position="12"/>
        <end position="33"/>
    </location>
</feature>
<feature type="transmembrane region" description="Helical" evidence="1">
    <location>
        <begin position="354"/>
        <end position="377"/>
    </location>
</feature>
<feature type="transmembrane region" description="Helical" evidence="1">
    <location>
        <begin position="173"/>
        <end position="195"/>
    </location>
</feature>
<dbReference type="KEGG" id="fhl:OE105_01740"/>
<dbReference type="GO" id="GO:0005886">
    <property type="term" value="C:plasma membrane"/>
    <property type="evidence" value="ECO:0007669"/>
    <property type="project" value="TreeGrafter"/>
</dbReference>
<feature type="transmembrane region" description="Helical" evidence="1">
    <location>
        <begin position="312"/>
        <end position="334"/>
    </location>
</feature>
<dbReference type="NCBIfam" id="TIGR00792">
    <property type="entry name" value="gph"/>
    <property type="match status" value="1"/>
</dbReference>
<feature type="transmembrane region" description="Helical" evidence="1">
    <location>
        <begin position="150"/>
        <end position="167"/>
    </location>
</feature>
<dbReference type="GO" id="GO:0008643">
    <property type="term" value="P:carbohydrate transport"/>
    <property type="evidence" value="ECO:0007669"/>
    <property type="project" value="InterPro"/>
</dbReference>
<dbReference type="GO" id="GO:0015293">
    <property type="term" value="F:symporter activity"/>
    <property type="evidence" value="ECO:0007669"/>
    <property type="project" value="InterPro"/>
</dbReference>
<dbReference type="EMBL" id="CP106877">
    <property type="protein sequence ID" value="WAA12893.1"/>
    <property type="molecule type" value="Genomic_DNA"/>
</dbReference>
<dbReference type="InterPro" id="IPR036259">
    <property type="entry name" value="MFS_trans_sf"/>
</dbReference>
<organism evidence="2 3">
    <name type="scientific">Fervidibacillus halotolerans</name>
    <dbReference type="NCBI Taxonomy" id="2980027"/>
    <lineage>
        <taxon>Bacteria</taxon>
        <taxon>Bacillati</taxon>
        <taxon>Bacillota</taxon>
        <taxon>Bacilli</taxon>
        <taxon>Bacillales</taxon>
        <taxon>Bacillaceae</taxon>
        <taxon>Fervidibacillus</taxon>
    </lineage>
</organism>
<feature type="transmembrane region" description="Helical" evidence="1">
    <location>
        <begin position="287"/>
        <end position="306"/>
    </location>
</feature>
<name>A0A9E8LZW7_9BACI</name>
<dbReference type="Proteomes" id="UP001164726">
    <property type="component" value="Chromosome"/>
</dbReference>
<keyword evidence="1" id="KW-0812">Transmembrane</keyword>
<proteinExistence type="predicted"/>
<keyword evidence="1" id="KW-1133">Transmembrane helix</keyword>
<keyword evidence="3" id="KW-1185">Reference proteome</keyword>
<dbReference type="InterPro" id="IPR001927">
    <property type="entry name" value="Na/Gal_symport"/>
</dbReference>
<feature type="transmembrane region" description="Helical" evidence="1">
    <location>
        <begin position="108"/>
        <end position="129"/>
    </location>
</feature>
<feature type="transmembrane region" description="Helical" evidence="1">
    <location>
        <begin position="259"/>
        <end position="278"/>
    </location>
</feature>
<dbReference type="Pfam" id="PF13347">
    <property type="entry name" value="MFS_2"/>
    <property type="match status" value="1"/>
</dbReference>
<reference evidence="2" key="1">
    <citation type="submission" date="2022-09" db="EMBL/GenBank/DDBJ databases">
        <title>Complete Genomes of Fervidibacillus albus and Fervidibacillus halotolerans isolated from tidal flat sediments.</title>
        <authorList>
            <person name="Kwon K.K."/>
            <person name="Yang S.-H."/>
            <person name="Park M.J."/>
            <person name="Oh H.-M."/>
        </authorList>
    </citation>
    <scope>NUCLEOTIDE SEQUENCE</scope>
    <source>
        <strain evidence="2">MEBiC13594</strain>
    </source>
</reference>
<feature type="transmembrane region" description="Helical" evidence="1">
    <location>
        <begin position="397"/>
        <end position="421"/>
    </location>
</feature>
<dbReference type="InterPro" id="IPR039672">
    <property type="entry name" value="MFS_2"/>
</dbReference>
<dbReference type="SUPFAM" id="SSF103473">
    <property type="entry name" value="MFS general substrate transporter"/>
    <property type="match status" value="1"/>
</dbReference>
<feature type="transmembrane region" description="Helical" evidence="1">
    <location>
        <begin position="224"/>
        <end position="247"/>
    </location>
</feature>
<dbReference type="GO" id="GO:0006814">
    <property type="term" value="P:sodium ion transport"/>
    <property type="evidence" value="ECO:0007669"/>
    <property type="project" value="InterPro"/>
</dbReference>
<dbReference type="RefSeq" id="WP_275421025.1">
    <property type="nucleotide sequence ID" value="NZ_CP106877.1"/>
</dbReference>
<dbReference type="PANTHER" id="PTHR11328">
    <property type="entry name" value="MAJOR FACILITATOR SUPERFAMILY DOMAIN-CONTAINING PROTEIN"/>
    <property type="match status" value="1"/>
</dbReference>